<keyword evidence="6" id="KW-0560">Oxidoreductase</keyword>
<comment type="caution">
    <text evidence="8">The sequence shown here is derived from an EMBL/GenBank/DDBJ whole genome shotgun (WGS) entry which is preliminary data.</text>
</comment>
<proteinExistence type="inferred from homology"/>
<keyword evidence="5" id="KW-0274">FAD</keyword>
<name>A0A6V7H0S9_9HYME</name>
<protein>
    <recommendedName>
        <fullName evidence="7">FAD dependent oxidoreductase domain-containing protein</fullName>
    </recommendedName>
</protein>
<dbReference type="GO" id="GO:0071949">
    <property type="term" value="F:FAD binding"/>
    <property type="evidence" value="ECO:0007669"/>
    <property type="project" value="InterPro"/>
</dbReference>
<dbReference type="GO" id="GO:0019478">
    <property type="term" value="P:D-amino acid catabolic process"/>
    <property type="evidence" value="ECO:0007669"/>
    <property type="project" value="TreeGrafter"/>
</dbReference>
<sequence length="134" mass="14622">MRVTVVGAGVIGMTSALAVKTNFPQFEVHVISDEFSPATTGDGSAGLWSPYLLGNTPCDKILQWSGITHRWLEKFWKAGLAPEIGLSLIPVYRVTSDPNGFSESTWTGTVYGARKLSSSELEKLNAECKTSYKY</sequence>
<evidence type="ECO:0000256" key="1">
    <source>
        <dbReference type="ARBA" id="ARBA00001974"/>
    </source>
</evidence>
<dbReference type="Pfam" id="PF01266">
    <property type="entry name" value="DAO"/>
    <property type="match status" value="1"/>
</dbReference>
<keyword evidence="4" id="KW-0285">Flavoprotein</keyword>
<evidence type="ECO:0000256" key="2">
    <source>
        <dbReference type="ARBA" id="ARBA00004253"/>
    </source>
</evidence>
<comment type="cofactor">
    <cofactor evidence="1">
        <name>FAD</name>
        <dbReference type="ChEBI" id="CHEBI:57692"/>
    </cofactor>
</comment>
<feature type="non-terminal residue" evidence="8">
    <location>
        <position position="1"/>
    </location>
</feature>
<evidence type="ECO:0000259" key="7">
    <source>
        <dbReference type="Pfam" id="PF01266"/>
    </source>
</evidence>
<dbReference type="InterPro" id="IPR006076">
    <property type="entry name" value="FAD-dep_OxRdtase"/>
</dbReference>
<dbReference type="SUPFAM" id="SSF51971">
    <property type="entry name" value="Nucleotide-binding domain"/>
    <property type="match status" value="1"/>
</dbReference>
<dbReference type="OrthoDB" id="2015447at2759"/>
<dbReference type="GO" id="GO:0005782">
    <property type="term" value="C:peroxisomal matrix"/>
    <property type="evidence" value="ECO:0007669"/>
    <property type="project" value="UniProtKB-SubCell"/>
</dbReference>
<dbReference type="InterPro" id="IPR023209">
    <property type="entry name" value="DAO"/>
</dbReference>
<feature type="domain" description="FAD dependent oxidoreductase" evidence="7">
    <location>
        <begin position="2"/>
        <end position="119"/>
    </location>
</feature>
<dbReference type="Proteomes" id="UP000752696">
    <property type="component" value="Unassembled WGS sequence"/>
</dbReference>
<evidence type="ECO:0000256" key="6">
    <source>
        <dbReference type="ARBA" id="ARBA00023002"/>
    </source>
</evidence>
<evidence type="ECO:0000256" key="3">
    <source>
        <dbReference type="ARBA" id="ARBA00006730"/>
    </source>
</evidence>
<organism evidence="8 9">
    <name type="scientific">Heterotrigona itama</name>
    <dbReference type="NCBI Taxonomy" id="395501"/>
    <lineage>
        <taxon>Eukaryota</taxon>
        <taxon>Metazoa</taxon>
        <taxon>Ecdysozoa</taxon>
        <taxon>Arthropoda</taxon>
        <taxon>Hexapoda</taxon>
        <taxon>Insecta</taxon>
        <taxon>Pterygota</taxon>
        <taxon>Neoptera</taxon>
        <taxon>Endopterygota</taxon>
        <taxon>Hymenoptera</taxon>
        <taxon>Apocrita</taxon>
        <taxon>Aculeata</taxon>
        <taxon>Apoidea</taxon>
        <taxon>Anthophila</taxon>
        <taxon>Apidae</taxon>
        <taxon>Heterotrigona</taxon>
    </lineage>
</organism>
<evidence type="ECO:0000313" key="8">
    <source>
        <dbReference type="EMBL" id="CAD1472960.1"/>
    </source>
</evidence>
<comment type="subcellular location">
    <subcellularLocation>
        <location evidence="2">Peroxisome matrix</location>
    </subcellularLocation>
</comment>
<keyword evidence="9" id="KW-1185">Reference proteome</keyword>
<dbReference type="EMBL" id="CAJDYZ010005962">
    <property type="protein sequence ID" value="CAD1472960.1"/>
    <property type="molecule type" value="Genomic_DNA"/>
</dbReference>
<reference evidence="8" key="1">
    <citation type="submission" date="2020-07" db="EMBL/GenBank/DDBJ databases">
        <authorList>
            <person name="Nazaruddin N."/>
        </authorList>
    </citation>
    <scope>NUCLEOTIDE SEQUENCE</scope>
</reference>
<accession>A0A6V7H0S9</accession>
<dbReference type="GO" id="GO:0003884">
    <property type="term" value="F:D-amino-acid oxidase activity"/>
    <property type="evidence" value="ECO:0007669"/>
    <property type="project" value="InterPro"/>
</dbReference>
<evidence type="ECO:0000313" key="9">
    <source>
        <dbReference type="Proteomes" id="UP000752696"/>
    </source>
</evidence>
<comment type="similarity">
    <text evidence="3">Belongs to the DAMOX/DASOX family.</text>
</comment>
<evidence type="ECO:0000256" key="5">
    <source>
        <dbReference type="ARBA" id="ARBA00022827"/>
    </source>
</evidence>
<gene>
    <name evidence="8" type="ORF">MHI_LOCUS346570</name>
</gene>
<dbReference type="AlphaFoldDB" id="A0A6V7H0S9"/>
<evidence type="ECO:0000256" key="4">
    <source>
        <dbReference type="ARBA" id="ARBA00022630"/>
    </source>
</evidence>
<dbReference type="PANTHER" id="PTHR11530">
    <property type="entry name" value="D-AMINO ACID OXIDASE"/>
    <property type="match status" value="1"/>
</dbReference>
<dbReference type="Gene3D" id="3.40.50.720">
    <property type="entry name" value="NAD(P)-binding Rossmann-like Domain"/>
    <property type="match status" value="1"/>
</dbReference>
<dbReference type="PANTHER" id="PTHR11530:SF11">
    <property type="entry name" value="D-ASPARTATE OXIDASE"/>
    <property type="match status" value="1"/>
</dbReference>